<organism evidence="1 2">
    <name type="scientific">Paenibacillus sacheonensis</name>
    <dbReference type="NCBI Taxonomy" id="742054"/>
    <lineage>
        <taxon>Bacteria</taxon>
        <taxon>Bacillati</taxon>
        <taxon>Bacillota</taxon>
        <taxon>Bacilli</taxon>
        <taxon>Bacillales</taxon>
        <taxon>Paenibacillaceae</taxon>
        <taxon>Paenibacillus</taxon>
    </lineage>
</organism>
<gene>
    <name evidence="1" type="ORF">GT003_22615</name>
</gene>
<keyword evidence="2" id="KW-1185">Reference proteome</keyword>
<dbReference type="EMBL" id="JAAAMU010000014">
    <property type="protein sequence ID" value="NBC71798.1"/>
    <property type="molecule type" value="Genomic_DNA"/>
</dbReference>
<protein>
    <submittedName>
        <fullName evidence="1">Uncharacterized protein</fullName>
    </submittedName>
</protein>
<name>A0A7X4YSM0_9BACL</name>
<evidence type="ECO:0000313" key="2">
    <source>
        <dbReference type="Proteomes" id="UP000558113"/>
    </source>
</evidence>
<dbReference type="AlphaFoldDB" id="A0A7X4YSM0"/>
<accession>A0A7X4YSM0</accession>
<sequence length="70" mass="8310">MNGYLVPYTEAKLRQYRQVEKELETLMPGSQMENRGKRRKPALGFVATTWFPFTTARKRQTERRLDSSEE</sequence>
<evidence type="ECO:0000313" key="1">
    <source>
        <dbReference type="EMBL" id="NBC71798.1"/>
    </source>
</evidence>
<dbReference type="Proteomes" id="UP000558113">
    <property type="component" value="Unassembled WGS sequence"/>
</dbReference>
<comment type="caution">
    <text evidence="1">The sequence shown here is derived from an EMBL/GenBank/DDBJ whole genome shotgun (WGS) entry which is preliminary data.</text>
</comment>
<reference evidence="1 2" key="1">
    <citation type="submission" date="2020-01" db="EMBL/GenBank/DDBJ databases">
        <title>Paenibacillus soybeanensis sp. nov. isolated from the nodules of soybean (Glycine max(L.) Merr).</title>
        <authorList>
            <person name="Wang H."/>
        </authorList>
    </citation>
    <scope>NUCLEOTIDE SEQUENCE [LARGE SCALE GENOMIC DNA]</scope>
    <source>
        <strain evidence="1 2">DSM 23054</strain>
    </source>
</reference>
<dbReference type="OrthoDB" id="9950902at2"/>
<proteinExistence type="predicted"/>
<dbReference type="RefSeq" id="WP_161702131.1">
    <property type="nucleotide sequence ID" value="NZ_JAAAMU010000014.1"/>
</dbReference>